<evidence type="ECO:0000313" key="2">
    <source>
        <dbReference type="EMBL" id="EAT59176.1"/>
    </source>
</evidence>
<comment type="caution">
    <text evidence="2">The sequence shown here is derived from an EMBL/GenBank/DDBJ whole genome shotgun (WGS) entry which is preliminary data.</text>
</comment>
<feature type="domain" description="Competence protein CoiA-like N-terminal" evidence="1">
    <location>
        <begin position="18"/>
        <end position="49"/>
    </location>
</feature>
<reference evidence="2 3" key="2">
    <citation type="submission" date="2006-07" db="EMBL/GenBank/DDBJ databases">
        <title>Sequencing of the draft genome and assembly of Chlorobium ferroxidans DSM 13031.</title>
        <authorList>
            <consortium name="US DOE Joint Genome Institute (JGI-PGF)"/>
            <person name="Copeland A."/>
            <person name="Lucas S."/>
            <person name="Lapidus A."/>
            <person name="Barry K."/>
            <person name="Glavina del Rio T."/>
            <person name="Dalin E."/>
            <person name="Tice H."/>
            <person name="Bruce D."/>
            <person name="Pitluck S."/>
            <person name="Richardson P."/>
        </authorList>
    </citation>
    <scope>NUCLEOTIDE SEQUENCE [LARGE SCALE GENOMIC DNA]</scope>
    <source>
        <strain evidence="2 3">DSM 13031</strain>
    </source>
</reference>
<proteinExistence type="predicted"/>
<evidence type="ECO:0000313" key="3">
    <source>
        <dbReference type="Proteomes" id="UP000004162"/>
    </source>
</evidence>
<dbReference type="RefSeq" id="WP_006366244.1">
    <property type="nucleotide sequence ID" value="NZ_AASE01000007.1"/>
</dbReference>
<dbReference type="OrthoDB" id="4212451at2"/>
<sequence>MKFALINGDKAEATKGAKGFCPSCGAELIAKCGEVKVNHWAHKGGRSCDPWWENETNWHRSWKGNFPVDWQEVIHCDGSGEKHIADVKTQTGYVLEFQHSYLNPEERRSRNAFYSKLVWIVDGTRRKTDKLQFEKAIKEESVAVFKEPLILRVHFPEECRLLKEWHDSNALVFFDFQETKEINQSKLWFLFPEIATSEAYISPFSKQIFIEMHNENKFEEMVINIILPIRKELMNAMQIRRKNIEYGHPSSVSGFERYKANKQRGRGRL</sequence>
<gene>
    <name evidence="2" type="ORF">CferDRAFT_1183</name>
</gene>
<reference evidence="2 3" key="1">
    <citation type="submission" date="2006-07" db="EMBL/GenBank/DDBJ databases">
        <title>Annotation of the draft genome assembly of Chlorobium ferroxidans DSM 13031.</title>
        <authorList>
            <consortium name="US DOE Joint Genome Institute (JGI-ORNL)"/>
            <person name="Larimer F."/>
            <person name="Land M."/>
            <person name="Hauser L."/>
        </authorList>
    </citation>
    <scope>NUCLEOTIDE SEQUENCE [LARGE SCALE GENOMIC DNA]</scope>
    <source>
        <strain evidence="2 3">DSM 13031</strain>
    </source>
</reference>
<dbReference type="EMBL" id="AASE01000007">
    <property type="protein sequence ID" value="EAT59176.1"/>
    <property type="molecule type" value="Genomic_DNA"/>
</dbReference>
<dbReference type="InterPro" id="IPR057253">
    <property type="entry name" value="CoiA-like_N"/>
</dbReference>
<evidence type="ECO:0000259" key="1">
    <source>
        <dbReference type="Pfam" id="PF25164"/>
    </source>
</evidence>
<dbReference type="AlphaFoldDB" id="Q0YS34"/>
<organism evidence="2 3">
    <name type="scientific">Chlorobium ferrooxidans DSM 13031</name>
    <dbReference type="NCBI Taxonomy" id="377431"/>
    <lineage>
        <taxon>Bacteria</taxon>
        <taxon>Pseudomonadati</taxon>
        <taxon>Chlorobiota</taxon>
        <taxon>Chlorobiia</taxon>
        <taxon>Chlorobiales</taxon>
        <taxon>Chlorobiaceae</taxon>
        <taxon>Chlorobium/Pelodictyon group</taxon>
        <taxon>Chlorobium</taxon>
    </lineage>
</organism>
<name>Q0YS34_9CHLB</name>
<protein>
    <recommendedName>
        <fullName evidence="1">Competence protein CoiA-like N-terminal domain-containing protein</fullName>
    </recommendedName>
</protein>
<dbReference type="Pfam" id="PF25164">
    <property type="entry name" value="CoiA_N"/>
    <property type="match status" value="1"/>
</dbReference>
<accession>Q0YS34</accession>
<dbReference type="Proteomes" id="UP000004162">
    <property type="component" value="Unassembled WGS sequence"/>
</dbReference>
<keyword evidence="3" id="KW-1185">Reference proteome</keyword>